<dbReference type="EMBL" id="JACAGC010000025">
    <property type="protein sequence ID" value="KAF6278114.1"/>
    <property type="molecule type" value="Genomic_DNA"/>
</dbReference>
<reference evidence="2 3" key="1">
    <citation type="journal article" date="2020" name="Nature">
        <title>Six reference-quality genomes reveal evolution of bat adaptations.</title>
        <authorList>
            <person name="Jebb D."/>
            <person name="Huang Z."/>
            <person name="Pippel M."/>
            <person name="Hughes G.M."/>
            <person name="Lavrichenko K."/>
            <person name="Devanna P."/>
            <person name="Winkler S."/>
            <person name="Jermiin L.S."/>
            <person name="Skirmuntt E.C."/>
            <person name="Katzourakis A."/>
            <person name="Burkitt-Gray L."/>
            <person name="Ray D.A."/>
            <person name="Sullivan K.A.M."/>
            <person name="Roscito J.G."/>
            <person name="Kirilenko B.M."/>
            <person name="Davalos L.M."/>
            <person name="Corthals A.P."/>
            <person name="Power M.L."/>
            <person name="Jones G."/>
            <person name="Ransome R.D."/>
            <person name="Dechmann D.K.N."/>
            <person name="Locatelli A.G."/>
            <person name="Puechmaille S.J."/>
            <person name="Fedrigo O."/>
            <person name="Jarvis E.D."/>
            <person name="Hiller M."/>
            <person name="Vernes S.C."/>
            <person name="Myers E.W."/>
            <person name="Teeling E.C."/>
        </authorList>
    </citation>
    <scope>NUCLEOTIDE SEQUENCE [LARGE SCALE GENOMIC DNA]</scope>
    <source>
        <strain evidence="2">MRhiFer1</strain>
        <tissue evidence="2">Lung</tissue>
    </source>
</reference>
<sequence>MTDAVLSGSCFWHLLASPTLRSPTDQLSRHSTEKTQTAGKWSEHVPVPQSTDPQTSPSPFSFLLPYLSHIGKDTALTPPVGHTRACVRTSCLPVPPSSSHWGWEPVGQPGGKQVFMLGGEGQSKGTALR</sequence>
<dbReference type="AlphaFoldDB" id="A0A7J7RQD6"/>
<organism evidence="2 3">
    <name type="scientific">Rhinolophus ferrumequinum</name>
    <name type="common">Greater horseshoe bat</name>
    <dbReference type="NCBI Taxonomy" id="59479"/>
    <lineage>
        <taxon>Eukaryota</taxon>
        <taxon>Metazoa</taxon>
        <taxon>Chordata</taxon>
        <taxon>Craniata</taxon>
        <taxon>Vertebrata</taxon>
        <taxon>Euteleostomi</taxon>
        <taxon>Mammalia</taxon>
        <taxon>Eutheria</taxon>
        <taxon>Laurasiatheria</taxon>
        <taxon>Chiroptera</taxon>
        <taxon>Yinpterochiroptera</taxon>
        <taxon>Rhinolophoidea</taxon>
        <taxon>Rhinolophidae</taxon>
        <taxon>Rhinolophinae</taxon>
        <taxon>Rhinolophus</taxon>
    </lineage>
</organism>
<proteinExistence type="predicted"/>
<dbReference type="Proteomes" id="UP000585614">
    <property type="component" value="Unassembled WGS sequence"/>
</dbReference>
<feature type="region of interest" description="Disordered" evidence="1">
    <location>
        <begin position="21"/>
        <end position="58"/>
    </location>
</feature>
<name>A0A7J7RQD6_RHIFE</name>
<feature type="compositionally biased region" description="Low complexity" evidence="1">
    <location>
        <begin position="48"/>
        <end position="58"/>
    </location>
</feature>
<evidence type="ECO:0000256" key="1">
    <source>
        <dbReference type="SAM" id="MobiDB-lite"/>
    </source>
</evidence>
<protein>
    <submittedName>
        <fullName evidence="2">Uncharacterized protein</fullName>
    </submittedName>
</protein>
<accession>A0A7J7RQD6</accession>
<evidence type="ECO:0000313" key="2">
    <source>
        <dbReference type="EMBL" id="KAF6278114.1"/>
    </source>
</evidence>
<evidence type="ECO:0000313" key="3">
    <source>
        <dbReference type="Proteomes" id="UP000585614"/>
    </source>
</evidence>
<gene>
    <name evidence="2" type="ORF">mRhiFer1_009398</name>
</gene>
<comment type="caution">
    <text evidence="2">The sequence shown here is derived from an EMBL/GenBank/DDBJ whole genome shotgun (WGS) entry which is preliminary data.</text>
</comment>